<evidence type="ECO:0000313" key="7">
    <source>
        <dbReference type="Proteomes" id="UP000053758"/>
    </source>
</evidence>
<dbReference type="EMBL" id="DF830071">
    <property type="protein sequence ID" value="GAK64223.1"/>
    <property type="molecule type" value="Genomic_DNA"/>
</dbReference>
<dbReference type="SMART" id="SM01086">
    <property type="entry name" value="ClpB_D2-small"/>
    <property type="match status" value="1"/>
</dbReference>
<dbReference type="Proteomes" id="UP000053758">
    <property type="component" value="Unassembled WGS sequence"/>
</dbReference>
<organism evidence="6">
    <name type="scientific">Pseudozyma antarctica</name>
    <name type="common">Yeast</name>
    <name type="synonym">Candida antarctica</name>
    <dbReference type="NCBI Taxonomy" id="84753"/>
    <lineage>
        <taxon>Eukaryota</taxon>
        <taxon>Fungi</taxon>
        <taxon>Dikarya</taxon>
        <taxon>Basidiomycota</taxon>
        <taxon>Ustilaginomycotina</taxon>
        <taxon>Ustilaginomycetes</taxon>
        <taxon>Ustilaginales</taxon>
        <taxon>Ustilaginaceae</taxon>
        <taxon>Moesziomyces</taxon>
    </lineage>
</organism>
<feature type="compositionally biased region" description="Polar residues" evidence="3">
    <location>
        <begin position="36"/>
        <end position="59"/>
    </location>
</feature>
<keyword evidence="7" id="KW-1185">Reference proteome</keyword>
<dbReference type="Gene3D" id="1.10.8.60">
    <property type="match status" value="1"/>
</dbReference>
<dbReference type="InterPro" id="IPR019489">
    <property type="entry name" value="Clp_ATPase_C"/>
</dbReference>
<dbReference type="SUPFAM" id="SSF52540">
    <property type="entry name" value="P-loop containing nucleoside triphosphate hydrolases"/>
    <property type="match status" value="1"/>
</dbReference>
<evidence type="ECO:0000256" key="1">
    <source>
        <dbReference type="ARBA" id="ARBA00022741"/>
    </source>
</evidence>
<dbReference type="InterPro" id="IPR003593">
    <property type="entry name" value="AAA+_ATPase"/>
</dbReference>
<dbReference type="Gene3D" id="3.40.50.300">
    <property type="entry name" value="P-loop containing nucleotide triphosphate hydrolases"/>
    <property type="match status" value="2"/>
</dbReference>
<feature type="region of interest" description="Disordered" evidence="3">
    <location>
        <begin position="685"/>
        <end position="708"/>
    </location>
</feature>
<dbReference type="AlphaFoldDB" id="A0A081CC27"/>
<feature type="region of interest" description="Disordered" evidence="3">
    <location>
        <begin position="293"/>
        <end position="381"/>
    </location>
</feature>
<dbReference type="GO" id="GO:0005524">
    <property type="term" value="F:ATP binding"/>
    <property type="evidence" value="ECO:0007669"/>
    <property type="project" value="UniProtKB-KW"/>
</dbReference>
<keyword evidence="2" id="KW-0067">ATP-binding</keyword>
<dbReference type="PANTHER" id="PTHR48102:SF7">
    <property type="entry name" value="ATP-DEPENDENT CLP PROTEASE ATP-BINDING SUBUNIT CLPX-LIKE, MITOCHONDRIAL"/>
    <property type="match status" value="1"/>
</dbReference>
<feature type="domain" description="AAA+ ATPase" evidence="4">
    <location>
        <begin position="400"/>
        <end position="613"/>
    </location>
</feature>
<dbReference type="InterPro" id="IPR050052">
    <property type="entry name" value="ATP-dep_Clp_protease_ClpX"/>
</dbReference>
<name>A0A081CC27_PSEA2</name>
<dbReference type="GeneID" id="26303107"/>
<dbReference type="InterPro" id="IPR003959">
    <property type="entry name" value="ATPase_AAA_core"/>
</dbReference>
<evidence type="ECO:0000259" key="4">
    <source>
        <dbReference type="SMART" id="SM00382"/>
    </source>
</evidence>
<feature type="region of interest" description="Disordered" evidence="3">
    <location>
        <begin position="20"/>
        <end position="69"/>
    </location>
</feature>
<dbReference type="HOGENOM" id="CLU_014218_4_0_1"/>
<dbReference type="RefSeq" id="XP_014657863.1">
    <property type="nucleotide sequence ID" value="XM_014802377.1"/>
</dbReference>
<dbReference type="SMART" id="SM00382">
    <property type="entry name" value="AAA"/>
    <property type="match status" value="1"/>
</dbReference>
<evidence type="ECO:0000256" key="2">
    <source>
        <dbReference type="ARBA" id="ARBA00022840"/>
    </source>
</evidence>
<dbReference type="Pfam" id="PF07724">
    <property type="entry name" value="AAA_2"/>
    <property type="match status" value="1"/>
</dbReference>
<feature type="compositionally biased region" description="Low complexity" evidence="3">
    <location>
        <begin position="367"/>
        <end position="381"/>
    </location>
</feature>
<feature type="region of interest" description="Disordered" evidence="3">
    <location>
        <begin position="229"/>
        <end position="277"/>
    </location>
</feature>
<sequence length="832" mass="89424">MMLRPQSAAVRPTIARVAAVRTASQHGRHQIHPPAATTSSHTDPTPRSLYASSSPTLRSGSHGPAQYPGIQSSAFHSSCRSFADAESTAGSFHAPASDMPSVSPRSLVKYLDTYVVGQTKAKKVLAVGVWNHYLRVASNQRMREEHEQRLADAQPDATPASRSLRLGKFQRDDTPAEGDEVGESWKAHHAIQQERAAERSRDPHGEATRSLMFGRAEREWLVNAGGPQAIEENSETVRKFGDTPDAPPRRAVKTPAEEAEQRLGQGGSETALAEAASRMHDAVLSDYTPAAKRTSPAEVSEEEAPLYFSSNSIAHRPPNKPAPRTRTAKPEADVHKWESPSDRAAHAASLAEERTRRALRAAHQRLSTPTSSAPSATTASTGMGMGSFMSSQPGTLPFFEKSNILLLGPSGSGKTLLLRTLAQALDVPFVHVDATPLTMAGYVGDDVESIIQRLLVESGWDVERAQRGIVCIDEIDKLRRGPVGGGAGGKDVGGEGVQQALLRMLEGTTIQVADKSGAAAAGGGKAKPQAWSPLNPGEGGKELGAWYNSRRQRVGGRDPAGGVQGQGASFSVDTSSILFVLSGAFVGIEETIRKRLASHGGALGTAELLARLEPGDLEQYGLIPEFIGRVPVSVVLAPLTHNDLVRVMTEPRNSLVDQYTSLFQLNGITLHMTRGAIEEVVHRALGTSPPSPASTASTASTSKKKEKVEVGVGEKVERVAGGGARSLRRIMEEILLDAFYESYGSESVKYILVDRAAVRDGHVKLFSRGQKFDFDAQCGLDSEPPATIKPPVRKEKHEVDPTRVSMARLKARAMVRARLRRTNRLVDPVIYI</sequence>
<accession>A0A081CC27</accession>
<reference evidence="6" key="1">
    <citation type="submission" date="2014-07" db="EMBL/GenBank/DDBJ databases">
        <title>Draft genome sequence of the yeast Pseudozyma antarctica JCM 10317 known as a producer of lipase B which used in a wide range of industrial applications.</title>
        <authorList>
            <person name="Morita T."/>
            <person name="Saika A."/>
            <person name="Koike H."/>
        </authorList>
    </citation>
    <scope>NUCLEOTIDE SEQUENCE</scope>
    <source>
        <strain evidence="6">JCM 10317</strain>
    </source>
</reference>
<feature type="region of interest" description="Disordered" evidence="3">
    <location>
        <begin position="145"/>
        <end position="206"/>
    </location>
</feature>
<gene>
    <name evidence="6" type="ORF">PAN0_004c2433</name>
</gene>
<feature type="compositionally biased region" description="Basic and acidic residues" evidence="3">
    <location>
        <begin position="183"/>
        <end position="206"/>
    </location>
</feature>
<dbReference type="PANTHER" id="PTHR48102">
    <property type="entry name" value="ATP-DEPENDENT CLP PROTEASE ATP-BINDING SUBUNIT CLPX-LIKE, MITOCHONDRIAL-RELATED"/>
    <property type="match status" value="1"/>
</dbReference>
<dbReference type="InterPro" id="IPR027417">
    <property type="entry name" value="P-loop_NTPase"/>
</dbReference>
<feature type="domain" description="Clp ATPase C-terminal" evidence="5">
    <location>
        <begin position="639"/>
        <end position="765"/>
    </location>
</feature>
<proteinExistence type="predicted"/>
<evidence type="ECO:0000313" key="6">
    <source>
        <dbReference type="EMBL" id="GAK64223.1"/>
    </source>
</evidence>
<feature type="compositionally biased region" description="Basic and acidic residues" evidence="3">
    <location>
        <begin position="328"/>
        <end position="356"/>
    </location>
</feature>
<evidence type="ECO:0000259" key="5">
    <source>
        <dbReference type="SMART" id="SM01086"/>
    </source>
</evidence>
<dbReference type="GO" id="GO:0016887">
    <property type="term" value="F:ATP hydrolysis activity"/>
    <property type="evidence" value="ECO:0007669"/>
    <property type="project" value="InterPro"/>
</dbReference>
<keyword evidence="1" id="KW-0547">Nucleotide-binding</keyword>
<evidence type="ECO:0000256" key="3">
    <source>
        <dbReference type="SAM" id="MobiDB-lite"/>
    </source>
</evidence>
<protein>
    <submittedName>
        <fullName evidence="6">ClpX ATPase regulatory subunit</fullName>
    </submittedName>
</protein>
<dbReference type="GO" id="GO:0005759">
    <property type="term" value="C:mitochondrial matrix"/>
    <property type="evidence" value="ECO:0007669"/>
    <property type="project" value="TreeGrafter"/>
</dbReference>
<dbReference type="GO" id="GO:0051603">
    <property type="term" value="P:proteolysis involved in protein catabolic process"/>
    <property type="evidence" value="ECO:0007669"/>
    <property type="project" value="TreeGrafter"/>
</dbReference>